<sequence length="202" mass="22007">MTAAERREQLIAIARTIFADHGVDATTVEEIAAKASVSKPVVYEHFGGKEGLYAVVVDREVQTLLGMMRDALTPGPPRLVLQQAAIALLSYIEQHSEGFRILVRDSPVGTPMGSYVSIISDIAHRVEDILGAEFKARGYDAKLAPMYAQMLVGMVGTTGQWWLNTRKPAKDVVAAHLVNLAWNGLSDLERKPQLIPEADEGA</sequence>
<evidence type="ECO:0000256" key="1">
    <source>
        <dbReference type="ARBA" id="ARBA00023125"/>
    </source>
</evidence>
<dbReference type="GO" id="GO:0003700">
    <property type="term" value="F:DNA-binding transcription factor activity"/>
    <property type="evidence" value="ECO:0007669"/>
    <property type="project" value="TreeGrafter"/>
</dbReference>
<accession>A0A0B2BS02</accession>
<keyword evidence="5" id="KW-1185">Reference proteome</keyword>
<dbReference type="Pfam" id="PF00440">
    <property type="entry name" value="TetR_N"/>
    <property type="match status" value="1"/>
</dbReference>
<dbReference type="GO" id="GO:0000976">
    <property type="term" value="F:transcription cis-regulatory region binding"/>
    <property type="evidence" value="ECO:0007669"/>
    <property type="project" value="TreeGrafter"/>
</dbReference>
<dbReference type="InterPro" id="IPR045823">
    <property type="entry name" value="TetR_C_32"/>
</dbReference>
<organism evidence="4 5">
    <name type="scientific">Mumia flava</name>
    <dbReference type="NCBI Taxonomy" id="1348852"/>
    <lineage>
        <taxon>Bacteria</taxon>
        <taxon>Bacillati</taxon>
        <taxon>Actinomycetota</taxon>
        <taxon>Actinomycetes</taxon>
        <taxon>Propionibacteriales</taxon>
        <taxon>Nocardioidaceae</taxon>
        <taxon>Mumia</taxon>
    </lineage>
</organism>
<gene>
    <name evidence="4" type="ORF">CLV56_1100</name>
</gene>
<dbReference type="SUPFAM" id="SSF48498">
    <property type="entry name" value="Tetracyclin repressor-like, C-terminal domain"/>
    <property type="match status" value="1"/>
</dbReference>
<dbReference type="OrthoDB" id="70491at2"/>
<dbReference type="InterPro" id="IPR023772">
    <property type="entry name" value="DNA-bd_HTH_TetR-type_CS"/>
</dbReference>
<evidence type="ECO:0000259" key="3">
    <source>
        <dbReference type="PROSITE" id="PS50977"/>
    </source>
</evidence>
<evidence type="ECO:0000313" key="4">
    <source>
        <dbReference type="EMBL" id="PJJ56885.1"/>
    </source>
</evidence>
<dbReference type="PRINTS" id="PR00455">
    <property type="entry name" value="HTHTETR"/>
</dbReference>
<feature type="DNA-binding region" description="H-T-H motif" evidence="2">
    <location>
        <begin position="27"/>
        <end position="46"/>
    </location>
</feature>
<dbReference type="InterPro" id="IPR009057">
    <property type="entry name" value="Homeodomain-like_sf"/>
</dbReference>
<dbReference type="Proteomes" id="UP000230842">
    <property type="component" value="Unassembled WGS sequence"/>
</dbReference>
<dbReference type="RefSeq" id="WP_039342938.1">
    <property type="nucleotide sequence ID" value="NZ_PGEZ01000001.1"/>
</dbReference>
<name>A0A0B2BS02_9ACTN</name>
<dbReference type="PANTHER" id="PTHR30055">
    <property type="entry name" value="HTH-TYPE TRANSCRIPTIONAL REGULATOR RUTR"/>
    <property type="match status" value="1"/>
</dbReference>
<evidence type="ECO:0000313" key="5">
    <source>
        <dbReference type="Proteomes" id="UP000230842"/>
    </source>
</evidence>
<reference evidence="4 5" key="1">
    <citation type="submission" date="2017-11" db="EMBL/GenBank/DDBJ databases">
        <title>Genomic Encyclopedia of Archaeal and Bacterial Type Strains, Phase II (KMG-II): From Individual Species to Whole Genera.</title>
        <authorList>
            <person name="Goeker M."/>
        </authorList>
    </citation>
    <scope>NUCLEOTIDE SEQUENCE [LARGE SCALE GENOMIC DNA]</scope>
    <source>
        <strain evidence="4 5">DSM 27763</strain>
    </source>
</reference>
<proteinExistence type="predicted"/>
<feature type="domain" description="HTH tetR-type" evidence="3">
    <location>
        <begin position="4"/>
        <end position="64"/>
    </location>
</feature>
<protein>
    <submittedName>
        <fullName evidence="4">AcrR family transcriptional regulator</fullName>
    </submittedName>
</protein>
<dbReference type="Pfam" id="PF19344">
    <property type="entry name" value="TetR_C_32"/>
    <property type="match status" value="1"/>
</dbReference>
<dbReference type="InterPro" id="IPR050109">
    <property type="entry name" value="HTH-type_TetR-like_transc_reg"/>
</dbReference>
<dbReference type="AlphaFoldDB" id="A0A0B2BS02"/>
<dbReference type="SUPFAM" id="SSF46689">
    <property type="entry name" value="Homeodomain-like"/>
    <property type="match status" value="1"/>
</dbReference>
<dbReference type="PROSITE" id="PS01081">
    <property type="entry name" value="HTH_TETR_1"/>
    <property type="match status" value="1"/>
</dbReference>
<dbReference type="EMBL" id="PGEZ01000001">
    <property type="protein sequence ID" value="PJJ56885.1"/>
    <property type="molecule type" value="Genomic_DNA"/>
</dbReference>
<dbReference type="InterPro" id="IPR001647">
    <property type="entry name" value="HTH_TetR"/>
</dbReference>
<dbReference type="Gene3D" id="1.10.357.10">
    <property type="entry name" value="Tetracycline Repressor, domain 2"/>
    <property type="match status" value="1"/>
</dbReference>
<dbReference type="PROSITE" id="PS50977">
    <property type="entry name" value="HTH_TETR_2"/>
    <property type="match status" value="1"/>
</dbReference>
<dbReference type="InterPro" id="IPR036271">
    <property type="entry name" value="Tet_transcr_reg_TetR-rel_C_sf"/>
</dbReference>
<evidence type="ECO:0000256" key="2">
    <source>
        <dbReference type="PROSITE-ProRule" id="PRU00335"/>
    </source>
</evidence>
<keyword evidence="1 2" id="KW-0238">DNA-binding</keyword>
<comment type="caution">
    <text evidence="4">The sequence shown here is derived from an EMBL/GenBank/DDBJ whole genome shotgun (WGS) entry which is preliminary data.</text>
</comment>
<dbReference type="PANTHER" id="PTHR30055:SF227">
    <property type="entry name" value="TRANSCRIPTIONAL REGULATORY PROTEIN (PROBABLY TETR-FAMILY)-RELATED"/>
    <property type="match status" value="1"/>
</dbReference>